<dbReference type="EMBL" id="JBBNAE010000008">
    <property type="protein sequence ID" value="KAK9101884.1"/>
    <property type="molecule type" value="Genomic_DNA"/>
</dbReference>
<reference evidence="1 2" key="1">
    <citation type="submission" date="2024-01" db="EMBL/GenBank/DDBJ databases">
        <title>Genome assemblies of Stephania.</title>
        <authorList>
            <person name="Yang L."/>
        </authorList>
    </citation>
    <scope>NUCLEOTIDE SEQUENCE [LARGE SCALE GENOMIC DNA]</scope>
    <source>
        <strain evidence="1">QJT</strain>
        <tissue evidence="1">Leaf</tissue>
    </source>
</reference>
<dbReference type="InterPro" id="IPR053212">
    <property type="entry name" value="DHP_3-monooxygenase"/>
</dbReference>
<organism evidence="1 2">
    <name type="scientific">Stephania japonica</name>
    <dbReference type="NCBI Taxonomy" id="461633"/>
    <lineage>
        <taxon>Eukaryota</taxon>
        <taxon>Viridiplantae</taxon>
        <taxon>Streptophyta</taxon>
        <taxon>Embryophyta</taxon>
        <taxon>Tracheophyta</taxon>
        <taxon>Spermatophyta</taxon>
        <taxon>Magnoliopsida</taxon>
        <taxon>Ranunculales</taxon>
        <taxon>Menispermaceae</taxon>
        <taxon>Menispermoideae</taxon>
        <taxon>Cissampelideae</taxon>
        <taxon>Stephania</taxon>
    </lineage>
</organism>
<evidence type="ECO:0000313" key="2">
    <source>
        <dbReference type="Proteomes" id="UP001417504"/>
    </source>
</evidence>
<name>A0AAP0EYW1_9MAGN</name>
<gene>
    <name evidence="1" type="ORF">Sjap_019138</name>
</gene>
<accession>A0AAP0EYW1</accession>
<protein>
    <submittedName>
        <fullName evidence="1">Uncharacterized protein</fullName>
    </submittedName>
</protein>
<dbReference type="PANTHER" id="PTHR47469:SF2">
    <property type="entry name" value="OS06G0597600 PROTEIN"/>
    <property type="match status" value="1"/>
</dbReference>
<dbReference type="InterPro" id="IPR036188">
    <property type="entry name" value="FAD/NAD-bd_sf"/>
</dbReference>
<dbReference type="SUPFAM" id="SSF51905">
    <property type="entry name" value="FAD/NAD(P)-binding domain"/>
    <property type="match status" value="1"/>
</dbReference>
<proteinExistence type="predicted"/>
<evidence type="ECO:0000313" key="1">
    <source>
        <dbReference type="EMBL" id="KAK9101884.1"/>
    </source>
</evidence>
<comment type="caution">
    <text evidence="1">The sequence shown here is derived from an EMBL/GenBank/DDBJ whole genome shotgun (WGS) entry which is preliminary data.</text>
</comment>
<dbReference type="PROSITE" id="PS51257">
    <property type="entry name" value="PROKAR_LIPOPROTEIN"/>
    <property type="match status" value="1"/>
</dbReference>
<dbReference type="PANTHER" id="PTHR47469">
    <property type="entry name" value="MONOOXYGENASE-LIKE"/>
    <property type="match status" value="1"/>
</dbReference>
<dbReference type="Gene3D" id="3.50.50.60">
    <property type="entry name" value="FAD/NAD(P)-binding domain"/>
    <property type="match status" value="1"/>
</dbReference>
<keyword evidence="2" id="KW-1185">Reference proteome</keyword>
<dbReference type="AlphaFoldDB" id="A0AAP0EYW1"/>
<sequence length="240" mass="26014">MKRRPKAVVVGGSVAGIACAHSLLSADWDIVVLEKSRCPPTSCPTGAGVGLDPQSSNFINTWLHSSPYNTPHSIRTITLPLSIDQNQSVTGGGNKKRSQTISRDEEFNFRSAYWADLHALLYSALPSNVVLWGHFFLSFSVSDDIGGSVSVKARVLQTDEIVEIVGDLLVGADGCLSSIRQHLLPNPKLRYSGYAAWRGILDFSMNEESDTIVGLRGLTQILGSACTLILVLEVIVHYMS</sequence>
<dbReference type="Proteomes" id="UP001417504">
    <property type="component" value="Unassembled WGS sequence"/>
</dbReference>